<dbReference type="AlphaFoldDB" id="A0A645CQE0"/>
<comment type="caution">
    <text evidence="1">The sequence shown here is derived from an EMBL/GenBank/DDBJ whole genome shotgun (WGS) entry which is preliminary data.</text>
</comment>
<evidence type="ECO:0000313" key="1">
    <source>
        <dbReference type="EMBL" id="MPM79094.1"/>
    </source>
</evidence>
<sequence length="75" mass="8877">MIGYVFLGEQNKDEVQTQLPYIKSYILDDGSKFTETISYEYSYLTNKVKFYIEPSDGIQDAAARQRYDFRIAMIW</sequence>
<reference evidence="1" key="1">
    <citation type="submission" date="2019-08" db="EMBL/GenBank/DDBJ databases">
        <authorList>
            <person name="Kucharzyk K."/>
            <person name="Murdoch R.W."/>
            <person name="Higgins S."/>
            <person name="Loffler F."/>
        </authorList>
    </citation>
    <scope>NUCLEOTIDE SEQUENCE</scope>
</reference>
<accession>A0A645CQE0</accession>
<organism evidence="1">
    <name type="scientific">bioreactor metagenome</name>
    <dbReference type="NCBI Taxonomy" id="1076179"/>
    <lineage>
        <taxon>unclassified sequences</taxon>
        <taxon>metagenomes</taxon>
        <taxon>ecological metagenomes</taxon>
    </lineage>
</organism>
<proteinExistence type="predicted"/>
<protein>
    <submittedName>
        <fullName evidence="1">Uncharacterized protein</fullName>
    </submittedName>
</protein>
<gene>
    <name evidence="1" type="ORF">SDC9_126125</name>
</gene>
<name>A0A645CQE0_9ZZZZ</name>
<dbReference type="EMBL" id="VSSQ01029107">
    <property type="protein sequence ID" value="MPM79094.1"/>
    <property type="molecule type" value="Genomic_DNA"/>
</dbReference>